<reference evidence="4" key="1">
    <citation type="submission" date="2023-08" db="EMBL/GenBank/DDBJ databases">
        <title>Pelteobagrus vachellii genome.</title>
        <authorList>
            <person name="Liu H."/>
        </authorList>
    </citation>
    <scope>NUCLEOTIDE SEQUENCE</scope>
    <source>
        <strain evidence="4">PRFRI_2022a</strain>
        <tissue evidence="4">Muscle</tissue>
    </source>
</reference>
<feature type="domain" description="Ig-like" evidence="3">
    <location>
        <begin position="27"/>
        <end position="109"/>
    </location>
</feature>
<evidence type="ECO:0000313" key="4">
    <source>
        <dbReference type="EMBL" id="KAK2848348.1"/>
    </source>
</evidence>
<dbReference type="AlphaFoldDB" id="A0AA88N365"/>
<evidence type="ECO:0000313" key="5">
    <source>
        <dbReference type="Proteomes" id="UP001187315"/>
    </source>
</evidence>
<sequence length="299" mass="33793">MKPVLIAVFFINLSTSIQEESQGRLRPAYIYNAGVTKVKESENITFKCRNPNKTESAFHMYLFKNNEKFKMNRIEDTKSDDTVFLLTNLTVEHSGSYTCLYSVEKLSVIKTNETGLNSVSLEVWARIESTETSVTKGETKVNTSFVQVHEKGFGFWSLIISVSVAVSVVLLVLLGLCYCRNILSFRICQDPDVRNNPNNEHFYHEIATDTHYTVENGVLRFSEGPVEDLADNVNNLYSKVQMFEDEQPADKYMESNIDEVCYDSVKAPYAAIQKRKVNAGGNGHDVLVPCKISSMMSSR</sequence>
<accession>A0AA88N365</accession>
<feature type="signal peptide" evidence="2">
    <location>
        <begin position="1"/>
        <end position="16"/>
    </location>
</feature>
<organism evidence="4 5">
    <name type="scientific">Tachysurus vachellii</name>
    <name type="common">Darkbarbel catfish</name>
    <name type="synonym">Pelteobagrus vachellii</name>
    <dbReference type="NCBI Taxonomy" id="175792"/>
    <lineage>
        <taxon>Eukaryota</taxon>
        <taxon>Metazoa</taxon>
        <taxon>Chordata</taxon>
        <taxon>Craniata</taxon>
        <taxon>Vertebrata</taxon>
        <taxon>Euteleostomi</taxon>
        <taxon>Actinopterygii</taxon>
        <taxon>Neopterygii</taxon>
        <taxon>Teleostei</taxon>
        <taxon>Ostariophysi</taxon>
        <taxon>Siluriformes</taxon>
        <taxon>Bagridae</taxon>
        <taxon>Tachysurus</taxon>
    </lineage>
</organism>
<name>A0AA88N365_TACVA</name>
<keyword evidence="1" id="KW-0812">Transmembrane</keyword>
<dbReference type="SUPFAM" id="SSF48726">
    <property type="entry name" value="Immunoglobulin"/>
    <property type="match status" value="1"/>
</dbReference>
<evidence type="ECO:0000259" key="3">
    <source>
        <dbReference type="PROSITE" id="PS50835"/>
    </source>
</evidence>
<keyword evidence="1" id="KW-1133">Transmembrane helix</keyword>
<dbReference type="InterPro" id="IPR007110">
    <property type="entry name" value="Ig-like_dom"/>
</dbReference>
<dbReference type="Gene3D" id="2.60.40.10">
    <property type="entry name" value="Immunoglobulins"/>
    <property type="match status" value="1"/>
</dbReference>
<evidence type="ECO:0000256" key="2">
    <source>
        <dbReference type="SAM" id="SignalP"/>
    </source>
</evidence>
<gene>
    <name evidence="4" type="ORF">Q7C36_010030</name>
</gene>
<dbReference type="InterPro" id="IPR036179">
    <property type="entry name" value="Ig-like_dom_sf"/>
</dbReference>
<dbReference type="PROSITE" id="PS50835">
    <property type="entry name" value="IG_LIKE"/>
    <property type="match status" value="1"/>
</dbReference>
<feature type="chain" id="PRO_5041690700" description="Ig-like domain-containing protein" evidence="2">
    <location>
        <begin position="17"/>
        <end position="299"/>
    </location>
</feature>
<dbReference type="InterPro" id="IPR013783">
    <property type="entry name" value="Ig-like_fold"/>
</dbReference>
<proteinExistence type="predicted"/>
<comment type="caution">
    <text evidence="4">The sequence shown here is derived from an EMBL/GenBank/DDBJ whole genome shotgun (WGS) entry which is preliminary data.</text>
</comment>
<keyword evidence="5" id="KW-1185">Reference proteome</keyword>
<dbReference type="EMBL" id="JAVHJS010000009">
    <property type="protein sequence ID" value="KAK2848348.1"/>
    <property type="molecule type" value="Genomic_DNA"/>
</dbReference>
<keyword evidence="1" id="KW-0472">Membrane</keyword>
<evidence type="ECO:0000256" key="1">
    <source>
        <dbReference type="SAM" id="Phobius"/>
    </source>
</evidence>
<protein>
    <recommendedName>
        <fullName evidence="3">Ig-like domain-containing protein</fullName>
    </recommendedName>
</protein>
<dbReference type="Pfam" id="PF13895">
    <property type="entry name" value="Ig_2"/>
    <property type="match status" value="1"/>
</dbReference>
<keyword evidence="2" id="KW-0732">Signal</keyword>
<feature type="transmembrane region" description="Helical" evidence="1">
    <location>
        <begin position="153"/>
        <end position="179"/>
    </location>
</feature>
<dbReference type="Proteomes" id="UP001187315">
    <property type="component" value="Unassembled WGS sequence"/>
</dbReference>